<gene>
    <name evidence="2" type="ORF">EXM22_13915</name>
</gene>
<dbReference type="Proteomes" id="UP000324209">
    <property type="component" value="Chromosome"/>
</dbReference>
<name>A0A5C1QSQ9_9SPIO</name>
<keyword evidence="2" id="KW-0326">Glycosidase</keyword>
<keyword evidence="3" id="KW-1185">Reference proteome</keyword>
<reference evidence="2 3" key="1">
    <citation type="submission" date="2019-02" db="EMBL/GenBank/DDBJ databases">
        <title>Complete Genome Sequence and Methylome Analysis of free living Spirochaetas.</title>
        <authorList>
            <person name="Fomenkov A."/>
            <person name="Dubinina G."/>
            <person name="Leshcheva N."/>
            <person name="Mikheeva N."/>
            <person name="Grabovich M."/>
            <person name="Vincze T."/>
            <person name="Roberts R.J."/>
        </authorList>
    </citation>
    <scope>NUCLEOTIDE SEQUENCE [LARGE SCALE GENOMIC DNA]</scope>
    <source>
        <strain evidence="2 3">K2</strain>
    </source>
</reference>
<evidence type="ECO:0000259" key="1">
    <source>
        <dbReference type="Pfam" id="PF09992"/>
    </source>
</evidence>
<proteinExistence type="predicted"/>
<dbReference type="EMBL" id="CP036150">
    <property type="protein sequence ID" value="QEN09032.1"/>
    <property type="molecule type" value="Genomic_DNA"/>
</dbReference>
<dbReference type="KEGG" id="ock:EXM22_13915"/>
<dbReference type="GO" id="GO:0016798">
    <property type="term" value="F:hydrolase activity, acting on glycosyl bonds"/>
    <property type="evidence" value="ECO:0007669"/>
    <property type="project" value="UniProtKB-KW"/>
</dbReference>
<evidence type="ECO:0000313" key="2">
    <source>
        <dbReference type="EMBL" id="QEN09032.1"/>
    </source>
</evidence>
<organism evidence="2 3">
    <name type="scientific">Oceanispirochaeta crateris</name>
    <dbReference type="NCBI Taxonomy" id="2518645"/>
    <lineage>
        <taxon>Bacteria</taxon>
        <taxon>Pseudomonadati</taxon>
        <taxon>Spirochaetota</taxon>
        <taxon>Spirochaetia</taxon>
        <taxon>Spirochaetales</taxon>
        <taxon>Spirochaetaceae</taxon>
        <taxon>Oceanispirochaeta</taxon>
    </lineage>
</organism>
<dbReference type="PANTHER" id="PTHR40446">
    <property type="entry name" value="N-ACETYLGLUCOSAMINE-1-PHOSPHODIESTER ALPHA-N-ACETYLGLUCOSAMINIDASE"/>
    <property type="match status" value="1"/>
</dbReference>
<dbReference type="OrthoDB" id="9809781at2"/>
<feature type="domain" description="Phosphodiester glycosidase" evidence="1">
    <location>
        <begin position="81"/>
        <end position="260"/>
    </location>
</feature>
<evidence type="ECO:0000313" key="3">
    <source>
        <dbReference type="Proteomes" id="UP000324209"/>
    </source>
</evidence>
<sequence>MPISEEFFLAPPRERPRWLKTTYPELMILESMDSSHPVGGAALAVDLSSQKIKFVLTPADSSGKGETLSAKTTEFARSQAVQIAINGSPYAPMDFFNRSNRPVDIIGIQMNNSLLLSQGVASFDALYILDDGSIEFGSQNNKPPNTMLALGGFHMLLEDGVILGTKDSRHPRTSIGLSEDRETLYLAVFDGRQKDRAGLTSEETALWMQWLGCHHALNLDGGGSSTLVLEDGTGKVQLLNNPVHRGLPGLERAVGNHLGIKLIK</sequence>
<keyword evidence="2" id="KW-0378">Hydrolase</keyword>
<dbReference type="Pfam" id="PF09992">
    <property type="entry name" value="NAGPA"/>
    <property type="match status" value="1"/>
</dbReference>
<dbReference type="AlphaFoldDB" id="A0A5C1QSQ9"/>
<dbReference type="InterPro" id="IPR018711">
    <property type="entry name" value="NAGPA"/>
</dbReference>
<dbReference type="RefSeq" id="WP_149487108.1">
    <property type="nucleotide sequence ID" value="NZ_CP036150.1"/>
</dbReference>
<accession>A0A5C1QSQ9</accession>
<dbReference type="PANTHER" id="PTHR40446:SF2">
    <property type="entry name" value="N-ACETYLGLUCOSAMINE-1-PHOSPHODIESTER ALPHA-N-ACETYLGLUCOSAMINIDASE"/>
    <property type="match status" value="1"/>
</dbReference>
<protein>
    <submittedName>
        <fullName evidence="2">Phosphodiester glycosidase family protein</fullName>
    </submittedName>
</protein>